<dbReference type="SUPFAM" id="SSF53955">
    <property type="entry name" value="Lysozyme-like"/>
    <property type="match status" value="1"/>
</dbReference>
<comment type="caution">
    <text evidence="5">The sequence shown here is derived from an EMBL/GenBank/DDBJ whole genome shotgun (WGS) entry which is preliminary data.</text>
</comment>
<evidence type="ECO:0000256" key="2">
    <source>
        <dbReference type="SAM" id="MobiDB-lite"/>
    </source>
</evidence>
<name>A0A5B2TAS3_9PROT</name>
<dbReference type="Pfam" id="PF01464">
    <property type="entry name" value="SLT"/>
    <property type="match status" value="1"/>
</dbReference>
<proteinExistence type="inferred from homology"/>
<protein>
    <submittedName>
        <fullName evidence="5">Lytic transglycosylase domain-containing protein</fullName>
    </submittedName>
</protein>
<dbReference type="InterPro" id="IPR008258">
    <property type="entry name" value="Transglycosylase_SLT_dom_1"/>
</dbReference>
<evidence type="ECO:0000256" key="1">
    <source>
        <dbReference type="ARBA" id="ARBA00009387"/>
    </source>
</evidence>
<accession>A0A5B2TAS3</accession>
<gene>
    <name evidence="5" type="ORF">F0Q34_19025</name>
</gene>
<evidence type="ECO:0000256" key="3">
    <source>
        <dbReference type="SAM" id="SignalP"/>
    </source>
</evidence>
<feature type="region of interest" description="Disordered" evidence="2">
    <location>
        <begin position="61"/>
        <end position="115"/>
    </location>
</feature>
<organism evidence="5 6">
    <name type="scientific">Teichococcus oryzae</name>
    <dbReference type="NCBI Taxonomy" id="1608942"/>
    <lineage>
        <taxon>Bacteria</taxon>
        <taxon>Pseudomonadati</taxon>
        <taxon>Pseudomonadota</taxon>
        <taxon>Alphaproteobacteria</taxon>
        <taxon>Acetobacterales</taxon>
        <taxon>Roseomonadaceae</taxon>
        <taxon>Roseomonas</taxon>
    </lineage>
</organism>
<sequence length="333" mass="36123">MTNNTCAAALPGATSASLYAVLPSLKTCLFPIAFAASMLLLLAGASQAEAAQARSGAAIQKTKASAPRMTARKPVLQRKEGTARTAVRRSNSRRPPTAPRKAQEPRVPSQRHIAEQKRDVVEIALQRAERATGLSADVLRRIAERESRLDPRAENPSSSARGLMQFTRDTWLEVVRDFGPHHGLGRYAAALTTDRDGNIGARNWRELQGILRLRDNPHLSVVLAAERLKKARPGLEKSMGRAARPADLYLVHLLGPTGARRFLAALHETPGRSSVAVVGEAAKPNPGVFERRGRALPVKTVYEEVAEMFEPRLAQSGNSTHKPVPSVMIADAE</sequence>
<evidence type="ECO:0000259" key="4">
    <source>
        <dbReference type="Pfam" id="PF01464"/>
    </source>
</evidence>
<dbReference type="RefSeq" id="WP_149813861.1">
    <property type="nucleotide sequence ID" value="NZ_VUKA01000019.1"/>
</dbReference>
<dbReference type="Proteomes" id="UP000322110">
    <property type="component" value="Unassembled WGS sequence"/>
</dbReference>
<feature type="domain" description="Transglycosylase SLT" evidence="4">
    <location>
        <begin position="126"/>
        <end position="174"/>
    </location>
</feature>
<keyword evidence="3" id="KW-0732">Signal</keyword>
<dbReference type="Gene3D" id="1.10.530.10">
    <property type="match status" value="1"/>
</dbReference>
<dbReference type="OrthoDB" id="8477976at2"/>
<feature type="signal peptide" evidence="3">
    <location>
        <begin position="1"/>
        <end position="50"/>
    </location>
</feature>
<dbReference type="InterPro" id="IPR023346">
    <property type="entry name" value="Lysozyme-like_dom_sf"/>
</dbReference>
<dbReference type="EMBL" id="VUKA01000019">
    <property type="protein sequence ID" value="KAA2211612.1"/>
    <property type="molecule type" value="Genomic_DNA"/>
</dbReference>
<dbReference type="AlphaFoldDB" id="A0A5B2TAS3"/>
<keyword evidence="6" id="KW-1185">Reference proteome</keyword>
<feature type="chain" id="PRO_5022871802" evidence="3">
    <location>
        <begin position="51"/>
        <end position="333"/>
    </location>
</feature>
<evidence type="ECO:0000313" key="5">
    <source>
        <dbReference type="EMBL" id="KAA2211612.1"/>
    </source>
</evidence>
<comment type="similarity">
    <text evidence="1">Belongs to the virb1 family.</text>
</comment>
<reference evidence="5 6" key="1">
    <citation type="journal article" date="2015" name="Int. J. Syst. Evol. Microbiol.">
        <title>Roseomonas oryzae sp. nov., isolated from paddy rhizosphere soil.</title>
        <authorList>
            <person name="Ramaprasad E.V."/>
            <person name="Sasikala Ch."/>
            <person name="Ramana Ch.V."/>
        </authorList>
    </citation>
    <scope>NUCLEOTIDE SEQUENCE [LARGE SCALE GENOMIC DNA]</scope>
    <source>
        <strain evidence="5 6">KCTC 42542</strain>
    </source>
</reference>
<evidence type="ECO:0000313" key="6">
    <source>
        <dbReference type="Proteomes" id="UP000322110"/>
    </source>
</evidence>